<dbReference type="Proteomes" id="UP000008210">
    <property type="component" value="Chromosome 2"/>
</dbReference>
<dbReference type="InterPro" id="IPR036641">
    <property type="entry name" value="HPT_dom_sf"/>
</dbReference>
<evidence type="ECO:0000256" key="1">
    <source>
        <dbReference type="ARBA" id="ARBA00000085"/>
    </source>
</evidence>
<keyword evidence="3 11" id="KW-0597">Phosphoprotein</keyword>
<keyword evidence="5" id="KW-0732">Signal</keyword>
<dbReference type="RefSeq" id="WP_011617567.1">
    <property type="nucleotide sequence ID" value="NC_008314.1"/>
</dbReference>
<evidence type="ECO:0000313" key="17">
    <source>
        <dbReference type="EMBL" id="QCC04573.1"/>
    </source>
</evidence>
<dbReference type="InterPro" id="IPR001789">
    <property type="entry name" value="Sig_transdc_resp-reg_receiver"/>
</dbReference>
<dbReference type="InterPro" id="IPR004358">
    <property type="entry name" value="Sig_transdc_His_kin-like_C"/>
</dbReference>
<dbReference type="CDD" id="cd17546">
    <property type="entry name" value="REC_hyHK_CKI1_RcsC-like"/>
    <property type="match status" value="1"/>
</dbReference>
<dbReference type="InterPro" id="IPR003594">
    <property type="entry name" value="HATPase_dom"/>
</dbReference>
<dbReference type="InterPro" id="IPR011006">
    <property type="entry name" value="CheY-like_superfamily"/>
</dbReference>
<feature type="domain" description="Histidine kinase" evidence="14">
    <location>
        <begin position="538"/>
        <end position="759"/>
    </location>
</feature>
<dbReference type="SMART" id="SM00388">
    <property type="entry name" value="HisKA"/>
    <property type="match status" value="1"/>
</dbReference>
<dbReference type="Gene3D" id="3.40.50.2300">
    <property type="match status" value="1"/>
</dbReference>
<dbReference type="Pfam" id="PF02518">
    <property type="entry name" value="HATPase_c"/>
    <property type="match status" value="1"/>
</dbReference>
<dbReference type="CDD" id="cd16922">
    <property type="entry name" value="HATPase_EvgS-ArcB-TorS-like"/>
    <property type="match status" value="1"/>
</dbReference>
<dbReference type="Gene3D" id="1.10.287.130">
    <property type="match status" value="1"/>
</dbReference>
<keyword evidence="18" id="KW-1185">Reference proteome</keyword>
<feature type="modified residue" description="4-aspartylphosphate" evidence="11">
    <location>
        <position position="950"/>
    </location>
</feature>
<dbReference type="Gene3D" id="3.30.565.10">
    <property type="entry name" value="Histidine kinase-like ATPase, C-terminal domain"/>
    <property type="match status" value="1"/>
</dbReference>
<reference evidence="17 19" key="2">
    <citation type="submission" date="2019-04" db="EMBL/GenBank/DDBJ databases">
        <title>Long-read de novo sequencing of Cupriavidus necator H16.</title>
        <authorList>
            <person name="Little G.T."/>
            <person name="Ehsaan M."/>
            <person name="Arenas-Lopez C."/>
            <person name="Jawed K."/>
            <person name="Winzer K."/>
            <person name="Kovacs K."/>
            <person name="Malys N."/>
            <person name="Minton N.P."/>
        </authorList>
    </citation>
    <scope>NUCLEOTIDE SEQUENCE [LARGE SCALE GENOMIC DNA]</scope>
    <source>
        <strain evidence="17 19">H16</strain>
    </source>
</reference>
<comment type="function">
    <text evidence="9">Member of the two-component regulatory system BvgS/BvgA. Phosphorylates BvgA via a four-step phosphorelay in response to environmental signals.</text>
</comment>
<dbReference type="KEGG" id="reh:H16_B1971"/>
<dbReference type="SUPFAM" id="SSF52172">
    <property type="entry name" value="CheY-like"/>
    <property type="match status" value="1"/>
</dbReference>
<evidence type="ECO:0000256" key="6">
    <source>
        <dbReference type="ARBA" id="ARBA00022777"/>
    </source>
</evidence>
<evidence type="ECO:0000259" key="15">
    <source>
        <dbReference type="PROSITE" id="PS50110"/>
    </source>
</evidence>
<dbReference type="PRINTS" id="PR00344">
    <property type="entry name" value="BCTRLSENSOR"/>
</dbReference>
<dbReference type="eggNOG" id="COG2205">
    <property type="taxonomic scope" value="Bacteria"/>
</dbReference>
<keyword evidence="4 16" id="KW-0808">Transferase</keyword>
<keyword evidence="13" id="KW-1133">Transmembrane helix</keyword>
<dbReference type="SUPFAM" id="SSF47384">
    <property type="entry name" value="Homodimeric domain of signal transducing histidine kinase"/>
    <property type="match status" value="1"/>
</dbReference>
<dbReference type="EMBL" id="CP039288">
    <property type="protein sequence ID" value="QCC04573.1"/>
    <property type="molecule type" value="Genomic_DNA"/>
</dbReference>
<dbReference type="SMART" id="SM00387">
    <property type="entry name" value="HATPase_c"/>
    <property type="match status" value="1"/>
</dbReference>
<keyword evidence="7" id="KW-0902">Two-component regulatory system</keyword>
<comment type="catalytic activity">
    <reaction evidence="1">
        <text>ATP + protein L-histidine = ADP + protein N-phospho-L-histidine.</text>
        <dbReference type="EC" id="2.7.13.3"/>
    </reaction>
</comment>
<sequence>MQQTVDRARETLASAFDALADNARRQQHQYSVTIAVLIAIVLFSGLLLAGLATEQHLDYRRSDVSRYAGSVSQLLHNESSFLRRTVLGIRYNLDAPAPEPSRDPGFGAFRRTGTASLHVDAVRKDYHLLATETTRQGWGAGLPAQYVRLRQIALAAVATQQAFDLDHGAYAVALNEDSAVVISQPEAGAPPLALDPALIPLLRTWLTQALLERSGRSVPAREQQVWVGPLRHPVDDTPVMVLAGAAYAGDTPTMLVAACVPLHAFLADLQRAEDPALLALLNPAGQVIDVSPQDWPAASASVNDVAAGTRLLSHSRLDVTPSGMRLVQPLPAGFGQLVYHLPYRMLGTALAAELAVIAGAMLLLTGAIGLAARYWSRHLLRRTHAEASRALESELMNQVLVNATPIGLCIVRQHDYAVLTSNPLAGVLLQWQPHGHLPDAVAEAFKKQPCGGSSGQASISSFTVAAPPRVPADEPSGHGDATQHFLQITYAPARYRDEAVLFCAVQDCTAQQALQEQLRSAQQATEAMMRARSTFFAAMSHEIRTPLNALLGNLELLARGSGLAAHAPRLRALDSAAEALRRIVNDVLDFSKIDAGKLRLVNAPFRPVEALESVALTHAPMVAGRPIRFHLQLSPSLDAEVTGDRMRLVQVLNNLLSNAFKFTASGRITLNGELRQDHHGTQRLVCRVSDSGIGMPPSLAARVFQPFVQGDAATASRYGGTGLGLSICARLCELMGGSISVDSVPDVGSAFTVSVPLPAAAGTPLPPVPPAAAQCGDVVVLCQHMRTGEALAAWLATAGWRADVLASQAAALASFQVKVPRVIVATEEYPLAALAGLRDAAKVPVVWVTQEGPHRPCQCAPGMHEVTAYSHRALLDCVAQAAEGPAPAAQALPASAEAPLTILVAEDNALNQTLIAEQLQALGCHPIVAGNGRQALAELKSTHIDAVLTDIHMPVMDGHALLRAVRAQHPDMPVLAFSAFTGSEPCADWRLRGFSGFIAKPASLQDLQACLHGLPGRRHAAAPRTNDEPAAASQAETADRRRYEAMLRRQLQQDLPALAHIIAQQNLPALRHWVHAAAGAFMIVRRQPIVGACLALEALCDGAQAWTPAAAAAAEALHERLRGYAQAAAAE</sequence>
<evidence type="ECO:0000256" key="8">
    <source>
        <dbReference type="ARBA" id="ARBA00023026"/>
    </source>
</evidence>
<dbReference type="HOGENOM" id="CLU_000445_15_1_4"/>
<dbReference type="InterPro" id="IPR036097">
    <property type="entry name" value="HisK_dim/P_sf"/>
</dbReference>
<evidence type="ECO:0000256" key="5">
    <source>
        <dbReference type="ARBA" id="ARBA00022729"/>
    </source>
</evidence>
<organism evidence="16 18">
    <name type="scientific">Cupriavidus necator (strain ATCC 17699 / DSM 428 / KCTC 22496 / NCIMB 10442 / H16 / Stanier 337)</name>
    <name type="common">Ralstonia eutropha</name>
    <dbReference type="NCBI Taxonomy" id="381666"/>
    <lineage>
        <taxon>Bacteria</taxon>
        <taxon>Pseudomonadati</taxon>
        <taxon>Pseudomonadota</taxon>
        <taxon>Betaproteobacteria</taxon>
        <taxon>Burkholderiales</taxon>
        <taxon>Burkholderiaceae</taxon>
        <taxon>Cupriavidus</taxon>
    </lineage>
</organism>
<keyword evidence="6" id="KW-0418">Kinase</keyword>
<dbReference type="PANTHER" id="PTHR43047">
    <property type="entry name" value="TWO-COMPONENT HISTIDINE PROTEIN KINASE"/>
    <property type="match status" value="1"/>
</dbReference>
<dbReference type="Proteomes" id="UP000296079">
    <property type="component" value="Chromosome 2"/>
</dbReference>
<keyword evidence="13" id="KW-0472">Membrane</keyword>
<dbReference type="SUPFAM" id="SSF55874">
    <property type="entry name" value="ATPase domain of HSP90 chaperone/DNA topoisomerase II/histidine kinase"/>
    <property type="match status" value="1"/>
</dbReference>
<name>Q0JZS1_CUPNH</name>
<evidence type="ECO:0000256" key="13">
    <source>
        <dbReference type="SAM" id="Phobius"/>
    </source>
</evidence>
<dbReference type="OrthoDB" id="9796305at2"/>
<dbReference type="CDD" id="cd00082">
    <property type="entry name" value="HisKA"/>
    <property type="match status" value="1"/>
</dbReference>
<evidence type="ECO:0000256" key="12">
    <source>
        <dbReference type="SAM" id="MobiDB-lite"/>
    </source>
</evidence>
<reference evidence="16 18" key="1">
    <citation type="journal article" date="2006" name="Nat. Biotechnol.">
        <title>Genome sequence of the bioplastic-producing 'Knallgas' bacterium Ralstonia eutropha H16.</title>
        <authorList>
            <person name="Pohlmann A."/>
            <person name="Fricke W.F."/>
            <person name="Reinecke F."/>
            <person name="Kusian B."/>
            <person name="Liesegang H."/>
            <person name="Cramm R."/>
            <person name="Eitinger T."/>
            <person name="Ewering C."/>
            <person name="Potter M."/>
            <person name="Schwartz E."/>
            <person name="Strittmatter A."/>
            <person name="Voss I."/>
            <person name="Gottschalk G."/>
            <person name="Steinbuechel A."/>
            <person name="Friedrich B."/>
            <person name="Bowien B."/>
        </authorList>
    </citation>
    <scope>NUCLEOTIDE SEQUENCE [LARGE SCALE GENOMIC DNA]</scope>
    <source>
        <strain evidence="18">ATCC 17699 / DSM 428 / KCTC 22496 / NCIMB 10442 / H16 / Stanier 337</strain>
        <strain evidence="16">H16</strain>
    </source>
</reference>
<accession>Q0JZS1</accession>
<evidence type="ECO:0000256" key="11">
    <source>
        <dbReference type="PROSITE-ProRule" id="PRU00169"/>
    </source>
</evidence>
<dbReference type="InterPro" id="IPR005467">
    <property type="entry name" value="His_kinase_dom"/>
</dbReference>
<dbReference type="Pfam" id="PF00072">
    <property type="entry name" value="Response_reg"/>
    <property type="match status" value="1"/>
</dbReference>
<feature type="region of interest" description="Disordered" evidence="12">
    <location>
        <begin position="1018"/>
        <end position="1038"/>
    </location>
</feature>
<dbReference type="Pfam" id="PF00512">
    <property type="entry name" value="HisKA"/>
    <property type="match status" value="1"/>
</dbReference>
<gene>
    <name evidence="16" type="ordered locus">H16_B1971</name>
    <name evidence="17" type="ORF">E6A55_29160</name>
</gene>
<dbReference type="PROSITE" id="PS50109">
    <property type="entry name" value="HIS_KIN"/>
    <property type="match status" value="1"/>
</dbReference>
<evidence type="ECO:0000256" key="7">
    <source>
        <dbReference type="ARBA" id="ARBA00023012"/>
    </source>
</evidence>
<dbReference type="InterPro" id="IPR036890">
    <property type="entry name" value="HATPase_C_sf"/>
</dbReference>
<evidence type="ECO:0000256" key="9">
    <source>
        <dbReference type="ARBA" id="ARBA00058004"/>
    </source>
</evidence>
<dbReference type="AlphaFoldDB" id="Q0JZS1"/>
<evidence type="ECO:0000313" key="16">
    <source>
        <dbReference type="EMBL" id="CAJ96753.1"/>
    </source>
</evidence>
<dbReference type="EC" id="2.7.13.3" evidence="2"/>
<evidence type="ECO:0000256" key="10">
    <source>
        <dbReference type="ARBA" id="ARBA00070152"/>
    </source>
</evidence>
<feature type="domain" description="Response regulatory" evidence="15">
    <location>
        <begin position="901"/>
        <end position="1015"/>
    </location>
</feature>
<evidence type="ECO:0000313" key="19">
    <source>
        <dbReference type="Proteomes" id="UP000296079"/>
    </source>
</evidence>
<dbReference type="PROSITE" id="PS50110">
    <property type="entry name" value="RESPONSE_REGULATORY"/>
    <property type="match status" value="1"/>
</dbReference>
<dbReference type="SUPFAM" id="SSF47226">
    <property type="entry name" value="Histidine-containing phosphotransfer domain, HPT domain"/>
    <property type="match status" value="1"/>
</dbReference>
<dbReference type="GO" id="GO:0000155">
    <property type="term" value="F:phosphorelay sensor kinase activity"/>
    <property type="evidence" value="ECO:0007669"/>
    <property type="project" value="InterPro"/>
</dbReference>
<dbReference type="FunFam" id="3.30.565.10:FF:000010">
    <property type="entry name" value="Sensor histidine kinase RcsC"/>
    <property type="match status" value="1"/>
</dbReference>
<feature type="transmembrane region" description="Helical" evidence="13">
    <location>
        <begin position="30"/>
        <end position="52"/>
    </location>
</feature>
<evidence type="ECO:0000256" key="3">
    <source>
        <dbReference type="ARBA" id="ARBA00022553"/>
    </source>
</evidence>
<dbReference type="SMART" id="SM00448">
    <property type="entry name" value="REC"/>
    <property type="match status" value="1"/>
</dbReference>
<evidence type="ECO:0000256" key="2">
    <source>
        <dbReference type="ARBA" id="ARBA00012438"/>
    </source>
</evidence>
<evidence type="ECO:0000313" key="18">
    <source>
        <dbReference type="Proteomes" id="UP000008210"/>
    </source>
</evidence>
<dbReference type="InterPro" id="IPR003661">
    <property type="entry name" value="HisK_dim/P_dom"/>
</dbReference>
<evidence type="ECO:0000256" key="4">
    <source>
        <dbReference type="ARBA" id="ARBA00022679"/>
    </source>
</evidence>
<keyword evidence="13" id="KW-0812">Transmembrane</keyword>
<keyword evidence="8" id="KW-0843">Virulence</keyword>
<evidence type="ECO:0000259" key="14">
    <source>
        <dbReference type="PROSITE" id="PS50109"/>
    </source>
</evidence>
<dbReference type="EMBL" id="AM260480">
    <property type="protein sequence ID" value="CAJ96753.1"/>
    <property type="molecule type" value="Genomic_DNA"/>
</dbReference>
<dbReference type="STRING" id="381666.H16_B1971"/>
<proteinExistence type="predicted"/>
<protein>
    <recommendedName>
        <fullName evidence="10">Virulence sensor protein BvgS</fullName>
        <ecNumber evidence="2">2.7.13.3</ecNumber>
    </recommendedName>
</protein>